<name>A0ABQ2ZMZ0_9ACTN</name>
<protein>
    <submittedName>
        <fullName evidence="1">Uncharacterized protein</fullName>
    </submittedName>
</protein>
<comment type="caution">
    <text evidence="1">The sequence shown here is derived from an EMBL/GenBank/DDBJ whole genome shotgun (WGS) entry which is preliminary data.</text>
</comment>
<dbReference type="InterPro" id="IPR025859">
    <property type="entry name" value="AurF/CmlI"/>
</dbReference>
<accession>A0ABQ2ZMZ0</accession>
<dbReference type="EMBL" id="BMUU01000001">
    <property type="protein sequence ID" value="GGY18326.1"/>
    <property type="molecule type" value="Genomic_DNA"/>
</dbReference>
<dbReference type="GeneID" id="96288878"/>
<evidence type="ECO:0000313" key="2">
    <source>
        <dbReference type="Proteomes" id="UP000600946"/>
    </source>
</evidence>
<gene>
    <name evidence="1" type="ORF">GCM10010326_08680</name>
</gene>
<dbReference type="InterPro" id="IPR009078">
    <property type="entry name" value="Ferritin-like_SF"/>
</dbReference>
<dbReference type="SUPFAM" id="SSF47240">
    <property type="entry name" value="Ferritin-like"/>
    <property type="match status" value="1"/>
</dbReference>
<sequence>MRDLDMTTPAHTRLSWDYTPRTPQLQRLYQRAQEQQWSAAEDVDWTAVVPFGEPLPDGTDFARASFEASPMAVRGRPMWDTFRWELQSWLVSQFLHGEQAALVAAARLVQELPDVESKLCAASQVTDEARHVEVFSRYLREKIPQPYAVNEALHALLKDVLSDARWDITALGMQIVVEALAMAAFRLAGTTFHDPLIRRITTLVARDEARHVSFGVLSLREVHRELTSAERADREELVLDAAALMRRRFLLGDLWERLEVDHAAGVQYAASDRAMVAYRRTVFTRVVSALDHIDLLTDRVRRGLERLDLLGDGSPVLHRPPGRTG</sequence>
<organism evidence="1 2">
    <name type="scientific">Streptomyces xanthochromogenes</name>
    <dbReference type="NCBI Taxonomy" id="67384"/>
    <lineage>
        <taxon>Bacteria</taxon>
        <taxon>Bacillati</taxon>
        <taxon>Actinomycetota</taxon>
        <taxon>Actinomycetes</taxon>
        <taxon>Kitasatosporales</taxon>
        <taxon>Streptomycetaceae</taxon>
        <taxon>Streptomyces</taxon>
    </lineage>
</organism>
<keyword evidence="2" id="KW-1185">Reference proteome</keyword>
<dbReference type="Proteomes" id="UP000600946">
    <property type="component" value="Unassembled WGS sequence"/>
</dbReference>
<dbReference type="RefSeq" id="WP_190026209.1">
    <property type="nucleotide sequence ID" value="NZ_BMUU01000001.1"/>
</dbReference>
<dbReference type="Pfam" id="PF11583">
    <property type="entry name" value="AurF"/>
    <property type="match status" value="1"/>
</dbReference>
<reference evidence="2" key="1">
    <citation type="journal article" date="2019" name="Int. J. Syst. Evol. Microbiol.">
        <title>The Global Catalogue of Microorganisms (GCM) 10K type strain sequencing project: providing services to taxonomists for standard genome sequencing and annotation.</title>
        <authorList>
            <consortium name="The Broad Institute Genomics Platform"/>
            <consortium name="The Broad Institute Genome Sequencing Center for Infectious Disease"/>
            <person name="Wu L."/>
            <person name="Ma J."/>
        </authorList>
    </citation>
    <scope>NUCLEOTIDE SEQUENCE [LARGE SCALE GENOMIC DNA]</scope>
    <source>
        <strain evidence="2">JCM 4594</strain>
    </source>
</reference>
<evidence type="ECO:0000313" key="1">
    <source>
        <dbReference type="EMBL" id="GGY18326.1"/>
    </source>
</evidence>
<dbReference type="Gene3D" id="1.10.620.20">
    <property type="entry name" value="Ribonucleotide Reductase, subunit A"/>
    <property type="match status" value="1"/>
</dbReference>
<dbReference type="CDD" id="cd00657">
    <property type="entry name" value="Ferritin_like"/>
    <property type="match status" value="1"/>
</dbReference>
<dbReference type="InterPro" id="IPR012348">
    <property type="entry name" value="RNR-like"/>
</dbReference>
<proteinExistence type="predicted"/>